<accession>A0AAD8EDP2</accession>
<proteinExistence type="predicted"/>
<dbReference type="EMBL" id="JASPKZ010007223">
    <property type="protein sequence ID" value="KAJ9586034.1"/>
    <property type="molecule type" value="Genomic_DNA"/>
</dbReference>
<comment type="caution">
    <text evidence="2">The sequence shown here is derived from an EMBL/GenBank/DDBJ whole genome shotgun (WGS) entry which is preliminary data.</text>
</comment>
<evidence type="ECO:0000313" key="2">
    <source>
        <dbReference type="EMBL" id="KAJ9586034.1"/>
    </source>
</evidence>
<feature type="region of interest" description="Disordered" evidence="1">
    <location>
        <begin position="48"/>
        <end position="83"/>
    </location>
</feature>
<reference evidence="2" key="1">
    <citation type="journal article" date="2023" name="IScience">
        <title>Live-bearing cockroach genome reveals convergent evolutionary mechanisms linked to viviparity in insects and beyond.</title>
        <authorList>
            <person name="Fouks B."/>
            <person name="Harrison M.C."/>
            <person name="Mikhailova A.A."/>
            <person name="Marchal E."/>
            <person name="English S."/>
            <person name="Carruthers M."/>
            <person name="Jennings E.C."/>
            <person name="Chiamaka E.L."/>
            <person name="Frigard R.A."/>
            <person name="Pippel M."/>
            <person name="Attardo G.M."/>
            <person name="Benoit J.B."/>
            <person name="Bornberg-Bauer E."/>
            <person name="Tobe S.S."/>
        </authorList>
    </citation>
    <scope>NUCLEOTIDE SEQUENCE</scope>
    <source>
        <strain evidence="2">Stay&amp;Tobe</strain>
    </source>
</reference>
<organism evidence="2 3">
    <name type="scientific">Diploptera punctata</name>
    <name type="common">Pacific beetle cockroach</name>
    <dbReference type="NCBI Taxonomy" id="6984"/>
    <lineage>
        <taxon>Eukaryota</taxon>
        <taxon>Metazoa</taxon>
        <taxon>Ecdysozoa</taxon>
        <taxon>Arthropoda</taxon>
        <taxon>Hexapoda</taxon>
        <taxon>Insecta</taxon>
        <taxon>Pterygota</taxon>
        <taxon>Neoptera</taxon>
        <taxon>Polyneoptera</taxon>
        <taxon>Dictyoptera</taxon>
        <taxon>Blattodea</taxon>
        <taxon>Blaberoidea</taxon>
        <taxon>Blaberidae</taxon>
        <taxon>Diplopterinae</taxon>
        <taxon>Diploptera</taxon>
    </lineage>
</organism>
<feature type="compositionally biased region" description="Basic and acidic residues" evidence="1">
    <location>
        <begin position="61"/>
        <end position="83"/>
    </location>
</feature>
<dbReference type="AlphaFoldDB" id="A0AAD8EDP2"/>
<reference evidence="2" key="2">
    <citation type="submission" date="2023-05" db="EMBL/GenBank/DDBJ databases">
        <authorList>
            <person name="Fouks B."/>
        </authorList>
    </citation>
    <scope>NUCLEOTIDE SEQUENCE</scope>
    <source>
        <strain evidence="2">Stay&amp;Tobe</strain>
        <tissue evidence="2">Testes</tissue>
    </source>
</reference>
<protein>
    <submittedName>
        <fullName evidence="2">Uncharacterized protein</fullName>
    </submittedName>
</protein>
<keyword evidence="3" id="KW-1185">Reference proteome</keyword>
<name>A0AAD8EDP2_DIPPU</name>
<dbReference type="Proteomes" id="UP001233999">
    <property type="component" value="Unassembled WGS sequence"/>
</dbReference>
<feature type="non-terminal residue" evidence="2">
    <location>
        <position position="83"/>
    </location>
</feature>
<evidence type="ECO:0000313" key="3">
    <source>
        <dbReference type="Proteomes" id="UP001233999"/>
    </source>
</evidence>
<gene>
    <name evidence="2" type="ORF">L9F63_020331</name>
</gene>
<sequence length="83" mass="9088">TASGILKGCLRGCQMQSLAKRRGTTSLTTTAYSPKIFFSLKTTLEDARRNAVSGETSANYKPHDHGLQPENLLQDHHSNSGRE</sequence>
<evidence type="ECO:0000256" key="1">
    <source>
        <dbReference type="SAM" id="MobiDB-lite"/>
    </source>
</evidence>
<feature type="non-terminal residue" evidence="2">
    <location>
        <position position="1"/>
    </location>
</feature>